<accession>A0A7M7MKV3</accession>
<organism evidence="1">
    <name type="scientific">Apis mellifera</name>
    <name type="common">Honeybee</name>
    <dbReference type="NCBI Taxonomy" id="7460"/>
    <lineage>
        <taxon>Eukaryota</taxon>
        <taxon>Metazoa</taxon>
        <taxon>Ecdysozoa</taxon>
        <taxon>Arthropoda</taxon>
        <taxon>Hexapoda</taxon>
        <taxon>Insecta</taxon>
        <taxon>Pterygota</taxon>
        <taxon>Neoptera</taxon>
        <taxon>Endopterygota</taxon>
        <taxon>Hymenoptera</taxon>
        <taxon>Apocrita</taxon>
        <taxon>Aculeata</taxon>
        <taxon>Apoidea</taxon>
        <taxon>Anthophila</taxon>
        <taxon>Apidae</taxon>
        <taxon>Apis</taxon>
    </lineage>
</organism>
<accession>A0A8B8H1M0</accession>
<evidence type="ECO:0000313" key="3">
    <source>
        <dbReference type="RefSeq" id="XP_026297483.1"/>
    </source>
</evidence>
<sequence>MLQYKDDDRLELKELRTLCWDHQLQIVLRNTSEDPAGYNHEVVGDSLTRVPEACPDDVGGGVDCGDGDEPAPRVVTRAPLLVHASTTWTGISGVCQGKGLKRGHLLCQVSHQKVKQPASRQLGELKIATCQVKHRTTTTRHVHVPKRGNWIRWNRVPPWWIRGVIRGFMAVGPCTMPMHVERGVLFQDTNRKYTVHACKEVSTRGHSGINFSRDDFEDHLVAVMALERQRKWQLGKCNEKQRSISF</sequence>
<dbReference type="Proteomes" id="UP000005203">
    <property type="component" value="Linkage group LG7"/>
</dbReference>
<reference evidence="3" key="2">
    <citation type="submission" date="2025-04" db="UniProtKB">
        <authorList>
            <consortium name="RefSeq"/>
        </authorList>
    </citation>
    <scope>IDENTIFICATION</scope>
    <source>
        <strain evidence="3">DH4</strain>
        <tissue evidence="3">Whole body</tissue>
    </source>
</reference>
<keyword evidence="2" id="KW-1185">Reference proteome</keyword>
<protein>
    <submittedName>
        <fullName evidence="3">Uncharacterized protein LOC100576263</fullName>
    </submittedName>
</protein>
<evidence type="ECO:0000313" key="1">
    <source>
        <dbReference type="EnsemblMetazoa" id="XP_026297483"/>
    </source>
</evidence>
<evidence type="ECO:0000313" key="2">
    <source>
        <dbReference type="Proteomes" id="UP000005203"/>
    </source>
</evidence>
<proteinExistence type="predicted"/>
<dbReference type="RefSeq" id="XP_026297483.1">
    <property type="nucleotide sequence ID" value="XM_026441698.1"/>
</dbReference>
<name>A0A7M7MKV3_APIME</name>
<dbReference type="KEGG" id="ame:100576263"/>
<dbReference type="EnsemblMetazoa" id="XM_026441698">
    <property type="protein sequence ID" value="XP_026297483"/>
    <property type="gene ID" value="LOC100576263"/>
</dbReference>
<reference evidence="1" key="1">
    <citation type="submission" date="2021-01" db="UniProtKB">
        <authorList>
            <consortium name="EnsemblMetazoa"/>
        </authorList>
    </citation>
    <scope>IDENTIFICATION</scope>
    <source>
        <strain evidence="1">DH4</strain>
    </source>
</reference>
<gene>
    <name evidence="3" type="primary">LOC100576263</name>
</gene>
<dbReference type="GeneID" id="100576263"/>
<dbReference type="AlphaFoldDB" id="A0A7M7MKV3"/>